<dbReference type="EMBL" id="JRZE01000008">
    <property type="protein sequence ID" value="KHF42122.1"/>
    <property type="molecule type" value="Genomic_DNA"/>
</dbReference>
<accession>A0A837D3H7</accession>
<dbReference type="PROSITE" id="PS00387">
    <property type="entry name" value="PPASE"/>
    <property type="match status" value="1"/>
</dbReference>
<evidence type="ECO:0000313" key="2">
    <source>
        <dbReference type="EMBL" id="KHF42122.1"/>
    </source>
</evidence>
<dbReference type="Proteomes" id="UP000030848">
    <property type="component" value="Unassembled WGS sequence"/>
</dbReference>
<dbReference type="AlphaFoldDB" id="A0A837D3H7"/>
<proteinExistence type="predicted"/>
<dbReference type="OrthoDB" id="3848264at2"/>
<organism evidence="2 3">
    <name type="scientific">Saccharomonospora viridis</name>
    <dbReference type="NCBI Taxonomy" id="1852"/>
    <lineage>
        <taxon>Bacteria</taxon>
        <taxon>Bacillati</taxon>
        <taxon>Actinomycetota</taxon>
        <taxon>Actinomycetes</taxon>
        <taxon>Pseudonocardiales</taxon>
        <taxon>Pseudonocardiaceae</taxon>
        <taxon>Saccharomonospora</taxon>
    </lineage>
</organism>
<comment type="caution">
    <text evidence="2">The sequence shown here is derived from an EMBL/GenBank/DDBJ whole genome shotgun (WGS) entry which is preliminary data.</text>
</comment>
<evidence type="ECO:0000313" key="3">
    <source>
        <dbReference type="Proteomes" id="UP000030848"/>
    </source>
</evidence>
<protein>
    <submittedName>
        <fullName evidence="2">Uncharacterized protein</fullName>
    </submittedName>
</protein>
<sequence length="463" mass="50565">MTSQDHASSVPLVVASDHDDDPVDVDYSELLGTDRLPPLRLPSPAELVDAARDSPLLTAVRVLAQWVGEGRPVDEDTAQLSEADAAAAARKLVERGLLPPSDDDARMRELMQLWELADALGFVEVVDTTAVAGAAVDEWAEGDEDTVLGMWAQAFTSLCAWSLTFDAACLGVPELPLHGAGATVLPLFMAREKGVPLASLDEMIHETAALDGSESEDASFEEAWRVWVDAYGRPARVLYERLRWLGAVTIADELVRLTPLGLFALWSEIEQEVDIPLLPPLEEMTAADVVAVTLLGSDEQVEAEWDAWRSRRTATQAAAELAAAASVGGPGERTAATTLLHRLGAEVDDVWWTLLDEPSLRPYAKRVLSERHGDKPEFALTDDDVAWLIADMYCDVDVDDPPEGIGDLLASTMRRGEERVFDVLWRLEHPGTWEVLSVFGRHHPDKAVAKAARKAAFKVESLR</sequence>
<gene>
    <name evidence="2" type="ORF">MINT15_39280</name>
</gene>
<reference evidence="2 3" key="1">
    <citation type="submission" date="2014-10" db="EMBL/GenBank/DDBJ databases">
        <title>Genome sequence of Micropolyspora internatus JCM3315.</title>
        <authorList>
            <person name="Shin S.-K."/>
            <person name="Yi H."/>
        </authorList>
    </citation>
    <scope>NUCLEOTIDE SEQUENCE [LARGE SCALE GENOMIC DNA]</scope>
    <source>
        <strain evidence="2 3">JCM 3315</strain>
    </source>
</reference>
<feature type="region of interest" description="Disordered" evidence="1">
    <location>
        <begin position="1"/>
        <end position="24"/>
    </location>
</feature>
<evidence type="ECO:0000256" key="1">
    <source>
        <dbReference type="SAM" id="MobiDB-lite"/>
    </source>
</evidence>
<name>A0A837D3H7_9PSEU</name>
<dbReference type="RefSeq" id="WP_037313429.1">
    <property type="nucleotide sequence ID" value="NZ_FOWS01000003.1"/>
</dbReference>